<evidence type="ECO:0000313" key="4">
    <source>
        <dbReference type="Proteomes" id="UP001202328"/>
    </source>
</evidence>
<organism evidence="3 4">
    <name type="scientific">Papaver atlanticum</name>
    <dbReference type="NCBI Taxonomy" id="357466"/>
    <lineage>
        <taxon>Eukaryota</taxon>
        <taxon>Viridiplantae</taxon>
        <taxon>Streptophyta</taxon>
        <taxon>Embryophyta</taxon>
        <taxon>Tracheophyta</taxon>
        <taxon>Spermatophyta</taxon>
        <taxon>Magnoliopsida</taxon>
        <taxon>Ranunculales</taxon>
        <taxon>Papaveraceae</taxon>
        <taxon>Papaveroideae</taxon>
        <taxon>Papaver</taxon>
    </lineage>
</organism>
<protein>
    <recommendedName>
        <fullName evidence="2">RNase H type-1 domain-containing protein</fullName>
    </recommendedName>
</protein>
<name>A0AAD4XFI8_9MAGN</name>
<comment type="caution">
    <text evidence="3">The sequence shown here is derived from an EMBL/GenBank/DDBJ whole genome shotgun (WGS) entry which is preliminary data.</text>
</comment>
<dbReference type="EMBL" id="JAJJMB010010315">
    <property type="protein sequence ID" value="KAI3909728.1"/>
    <property type="molecule type" value="Genomic_DNA"/>
</dbReference>
<sequence>MQTSKPVQKLHHGEERFLKDLQFGSIDWSKLRPPASSHEIEEDSLSTTSTVEYDYTEDKYPNEDEDYKGEDGEYLTVSNNNYSLELSQISFDAIINKQLRSSYKKPLQPQTLSFFPEELAALVDDLERRRGFSYPVSPNQCAEDEWIASWKELYQPRSWTWISVYAYFNKKQGYGGYGVILRNDLAKPIIASAKFSKDGKSFFYQVFTGIKAGVQLAEKHKRSYLNVECNSAMVPALFHDAHRCSTKQCRGNYICESCEACISMYMGRDGRLVAPLLVELSGKKIVQLTTSWGTDAAGHYLAKWGKKNKRPQVEKKEERIAPDDDKPTEMKPDDFPQELKHILWQEAFRKPQFTNVRPLVEEELIW</sequence>
<evidence type="ECO:0000256" key="1">
    <source>
        <dbReference type="SAM" id="MobiDB-lite"/>
    </source>
</evidence>
<dbReference type="GO" id="GO:0003676">
    <property type="term" value="F:nucleic acid binding"/>
    <property type="evidence" value="ECO:0007669"/>
    <property type="project" value="InterPro"/>
</dbReference>
<feature type="domain" description="RNase H type-1" evidence="2">
    <location>
        <begin position="167"/>
        <end position="241"/>
    </location>
</feature>
<feature type="compositionally biased region" description="Basic and acidic residues" evidence="1">
    <location>
        <begin position="311"/>
        <end position="334"/>
    </location>
</feature>
<keyword evidence="4" id="KW-1185">Reference proteome</keyword>
<evidence type="ECO:0000313" key="3">
    <source>
        <dbReference type="EMBL" id="KAI3909728.1"/>
    </source>
</evidence>
<proteinExistence type="predicted"/>
<dbReference type="AlphaFoldDB" id="A0AAD4XFI8"/>
<accession>A0AAD4XFI8</accession>
<reference evidence="3" key="1">
    <citation type="submission" date="2022-04" db="EMBL/GenBank/DDBJ databases">
        <title>A functionally conserved STORR gene fusion in Papaver species that diverged 16.8 million years ago.</title>
        <authorList>
            <person name="Catania T."/>
        </authorList>
    </citation>
    <scope>NUCLEOTIDE SEQUENCE</scope>
    <source>
        <strain evidence="3">S-188037</strain>
    </source>
</reference>
<dbReference type="GO" id="GO:0004523">
    <property type="term" value="F:RNA-DNA hybrid ribonuclease activity"/>
    <property type="evidence" value="ECO:0007669"/>
    <property type="project" value="InterPro"/>
</dbReference>
<dbReference type="InterPro" id="IPR002156">
    <property type="entry name" value="RNaseH_domain"/>
</dbReference>
<dbReference type="Pfam" id="PF13456">
    <property type="entry name" value="RVT_3"/>
    <property type="match status" value="1"/>
</dbReference>
<feature type="region of interest" description="Disordered" evidence="1">
    <location>
        <begin position="308"/>
        <end position="334"/>
    </location>
</feature>
<evidence type="ECO:0000259" key="2">
    <source>
        <dbReference type="Pfam" id="PF13456"/>
    </source>
</evidence>
<dbReference type="Proteomes" id="UP001202328">
    <property type="component" value="Unassembled WGS sequence"/>
</dbReference>
<gene>
    <name evidence="3" type="ORF">MKW98_014145</name>
</gene>